<evidence type="ECO:0000313" key="2">
    <source>
        <dbReference type="Proteomes" id="UP000007305"/>
    </source>
</evidence>
<dbReference type="Proteomes" id="UP000007305">
    <property type="component" value="Chromosome 5"/>
</dbReference>
<proteinExistence type="predicted"/>
<sequence>MSDRSTRRAPCGVIHRRCLVHGHYVKPEHDLTRKERGQKLSTTLRSRYRTCICCLPVGWKLGRRANLIGTRWILTKPSARVVWRATVREGWSLADDDDDDGRDGWFQFQSAPHGRRARPELLTAMTRIGRIGKHAPYGWMARTSSDVMEAGDATLGDSAIVWRGQV</sequence>
<accession>A0A804PIM7</accession>
<reference evidence="1" key="3">
    <citation type="submission" date="2021-05" db="UniProtKB">
        <authorList>
            <consortium name="EnsemblPlants"/>
        </authorList>
    </citation>
    <scope>IDENTIFICATION</scope>
    <source>
        <strain evidence="1">cv. B73</strain>
    </source>
</reference>
<dbReference type="AlphaFoldDB" id="A0A804PIM7"/>
<dbReference type="InParanoid" id="A0A804PIM7"/>
<reference evidence="1" key="2">
    <citation type="submission" date="2019-07" db="EMBL/GenBank/DDBJ databases">
        <authorList>
            <person name="Seetharam A."/>
            <person name="Woodhouse M."/>
            <person name="Cannon E."/>
        </authorList>
    </citation>
    <scope>NUCLEOTIDE SEQUENCE [LARGE SCALE GENOMIC DNA]</scope>
    <source>
        <strain evidence="1">cv. B73</strain>
    </source>
</reference>
<dbReference type="Gramene" id="Zm00001eb242290_T001">
    <property type="protein sequence ID" value="Zm00001eb242290_P001"/>
    <property type="gene ID" value="Zm00001eb242290"/>
</dbReference>
<dbReference type="EnsemblPlants" id="Zm00001eb242290_T001">
    <property type="protein sequence ID" value="Zm00001eb242290_P001"/>
    <property type="gene ID" value="Zm00001eb242290"/>
</dbReference>
<organism evidence="1 2">
    <name type="scientific">Zea mays</name>
    <name type="common">Maize</name>
    <dbReference type="NCBI Taxonomy" id="4577"/>
    <lineage>
        <taxon>Eukaryota</taxon>
        <taxon>Viridiplantae</taxon>
        <taxon>Streptophyta</taxon>
        <taxon>Embryophyta</taxon>
        <taxon>Tracheophyta</taxon>
        <taxon>Spermatophyta</taxon>
        <taxon>Magnoliopsida</taxon>
        <taxon>Liliopsida</taxon>
        <taxon>Poales</taxon>
        <taxon>Poaceae</taxon>
        <taxon>PACMAD clade</taxon>
        <taxon>Panicoideae</taxon>
        <taxon>Andropogonodae</taxon>
        <taxon>Andropogoneae</taxon>
        <taxon>Tripsacinae</taxon>
        <taxon>Zea</taxon>
    </lineage>
</organism>
<reference evidence="2" key="1">
    <citation type="journal article" date="2009" name="Science">
        <title>The B73 maize genome: complexity, diversity, and dynamics.</title>
        <authorList>
            <person name="Schnable P.S."/>
            <person name="Ware D."/>
            <person name="Fulton R.S."/>
            <person name="Stein J.C."/>
            <person name="Wei F."/>
            <person name="Pasternak S."/>
            <person name="Liang C."/>
            <person name="Zhang J."/>
            <person name="Fulton L."/>
            <person name="Graves T.A."/>
            <person name="Minx P."/>
            <person name="Reily A.D."/>
            <person name="Courtney L."/>
            <person name="Kruchowski S.S."/>
            <person name="Tomlinson C."/>
            <person name="Strong C."/>
            <person name="Delehaunty K."/>
            <person name="Fronick C."/>
            <person name="Courtney B."/>
            <person name="Rock S.M."/>
            <person name="Belter E."/>
            <person name="Du F."/>
            <person name="Kim K."/>
            <person name="Abbott R.M."/>
            <person name="Cotton M."/>
            <person name="Levy A."/>
            <person name="Marchetto P."/>
            <person name="Ochoa K."/>
            <person name="Jackson S.M."/>
            <person name="Gillam B."/>
            <person name="Chen W."/>
            <person name="Yan L."/>
            <person name="Higginbotham J."/>
            <person name="Cardenas M."/>
            <person name="Waligorski J."/>
            <person name="Applebaum E."/>
            <person name="Phelps L."/>
            <person name="Falcone J."/>
            <person name="Kanchi K."/>
            <person name="Thane T."/>
            <person name="Scimone A."/>
            <person name="Thane N."/>
            <person name="Henke J."/>
            <person name="Wang T."/>
            <person name="Ruppert J."/>
            <person name="Shah N."/>
            <person name="Rotter K."/>
            <person name="Hodges J."/>
            <person name="Ingenthron E."/>
            <person name="Cordes M."/>
            <person name="Kohlberg S."/>
            <person name="Sgro J."/>
            <person name="Delgado B."/>
            <person name="Mead K."/>
            <person name="Chinwalla A."/>
            <person name="Leonard S."/>
            <person name="Crouse K."/>
            <person name="Collura K."/>
            <person name="Kudrna D."/>
            <person name="Currie J."/>
            <person name="He R."/>
            <person name="Angelova A."/>
            <person name="Rajasekar S."/>
            <person name="Mueller T."/>
            <person name="Lomeli R."/>
            <person name="Scara G."/>
            <person name="Ko A."/>
            <person name="Delaney K."/>
            <person name="Wissotski M."/>
            <person name="Lopez G."/>
            <person name="Campos D."/>
            <person name="Braidotti M."/>
            <person name="Ashley E."/>
            <person name="Golser W."/>
            <person name="Kim H."/>
            <person name="Lee S."/>
            <person name="Lin J."/>
            <person name="Dujmic Z."/>
            <person name="Kim W."/>
            <person name="Talag J."/>
            <person name="Zuccolo A."/>
            <person name="Fan C."/>
            <person name="Sebastian A."/>
            <person name="Kramer M."/>
            <person name="Spiegel L."/>
            <person name="Nascimento L."/>
            <person name="Zutavern T."/>
            <person name="Miller B."/>
            <person name="Ambroise C."/>
            <person name="Muller S."/>
            <person name="Spooner W."/>
            <person name="Narechania A."/>
            <person name="Ren L."/>
            <person name="Wei S."/>
            <person name="Kumari S."/>
            <person name="Faga B."/>
            <person name="Levy M.J."/>
            <person name="McMahan L."/>
            <person name="Van Buren P."/>
            <person name="Vaughn M.W."/>
            <person name="Ying K."/>
            <person name="Yeh C.-T."/>
            <person name="Emrich S.J."/>
            <person name="Jia Y."/>
            <person name="Kalyanaraman A."/>
            <person name="Hsia A.-P."/>
            <person name="Barbazuk W.B."/>
            <person name="Baucom R.S."/>
            <person name="Brutnell T.P."/>
            <person name="Carpita N.C."/>
            <person name="Chaparro C."/>
            <person name="Chia J.-M."/>
            <person name="Deragon J.-M."/>
            <person name="Estill J.C."/>
            <person name="Fu Y."/>
            <person name="Jeddeloh J.A."/>
            <person name="Han Y."/>
            <person name="Lee H."/>
            <person name="Li P."/>
            <person name="Lisch D.R."/>
            <person name="Liu S."/>
            <person name="Liu Z."/>
            <person name="Nagel D.H."/>
            <person name="McCann M.C."/>
            <person name="SanMiguel P."/>
            <person name="Myers A.M."/>
            <person name="Nettleton D."/>
            <person name="Nguyen J."/>
            <person name="Penning B.W."/>
            <person name="Ponnala L."/>
            <person name="Schneider K.L."/>
            <person name="Schwartz D.C."/>
            <person name="Sharma A."/>
            <person name="Soderlund C."/>
            <person name="Springer N.M."/>
            <person name="Sun Q."/>
            <person name="Wang H."/>
            <person name="Waterman M."/>
            <person name="Westerman R."/>
            <person name="Wolfgruber T.K."/>
            <person name="Yang L."/>
            <person name="Yu Y."/>
            <person name="Zhang L."/>
            <person name="Zhou S."/>
            <person name="Zhu Q."/>
            <person name="Bennetzen J.L."/>
            <person name="Dawe R.K."/>
            <person name="Jiang J."/>
            <person name="Jiang N."/>
            <person name="Presting G.G."/>
            <person name="Wessler S.R."/>
            <person name="Aluru S."/>
            <person name="Martienssen R.A."/>
            <person name="Clifton S.W."/>
            <person name="McCombie W.R."/>
            <person name="Wing R.A."/>
            <person name="Wilson R.K."/>
        </authorList>
    </citation>
    <scope>NUCLEOTIDE SEQUENCE [LARGE SCALE GENOMIC DNA]</scope>
    <source>
        <strain evidence="2">cv. B73</strain>
    </source>
</reference>
<evidence type="ECO:0000313" key="1">
    <source>
        <dbReference type="EnsemblPlants" id="Zm00001eb242290_P001"/>
    </source>
</evidence>
<name>A0A804PIM7_MAIZE</name>
<protein>
    <submittedName>
        <fullName evidence="1">Uncharacterized protein</fullName>
    </submittedName>
</protein>
<keyword evidence="2" id="KW-1185">Reference proteome</keyword>